<keyword evidence="6" id="KW-0645">Protease</keyword>
<dbReference type="PROSITE" id="PS00761">
    <property type="entry name" value="SPASE_I_3"/>
    <property type="match status" value="1"/>
</dbReference>
<dbReference type="PROSITE" id="PS00760">
    <property type="entry name" value="SPASE_I_2"/>
    <property type="match status" value="1"/>
</dbReference>
<keyword evidence="6" id="KW-1133">Transmembrane helix</keyword>
<dbReference type="EMBL" id="JAFBFI010000017">
    <property type="protein sequence ID" value="MBM7694009.1"/>
    <property type="molecule type" value="Genomic_DNA"/>
</dbReference>
<dbReference type="Gene3D" id="2.10.109.10">
    <property type="entry name" value="Umud Fragment, subunit A"/>
    <property type="match status" value="1"/>
</dbReference>
<dbReference type="InterPro" id="IPR000223">
    <property type="entry name" value="Pept_S26A_signal_pept_1"/>
</dbReference>
<keyword evidence="9" id="KW-1185">Reference proteome</keyword>
<reference evidence="8 9" key="1">
    <citation type="submission" date="2021-01" db="EMBL/GenBank/DDBJ databases">
        <title>Genomic Encyclopedia of Type Strains, Phase IV (KMG-IV): sequencing the most valuable type-strain genomes for metagenomic binning, comparative biology and taxonomic classification.</title>
        <authorList>
            <person name="Goeker M."/>
        </authorList>
    </citation>
    <scope>NUCLEOTIDE SEQUENCE [LARGE SCALE GENOMIC DNA]</scope>
    <source>
        <strain evidence="8 9">DSM 105482</strain>
    </source>
</reference>
<feature type="transmembrane region" description="Helical" evidence="6">
    <location>
        <begin position="16"/>
        <end position="36"/>
    </location>
</feature>
<organism evidence="8 9">
    <name type="scientific">Peribacillus deserti</name>
    <dbReference type="NCBI Taxonomy" id="673318"/>
    <lineage>
        <taxon>Bacteria</taxon>
        <taxon>Bacillati</taxon>
        <taxon>Bacillota</taxon>
        <taxon>Bacilli</taxon>
        <taxon>Bacillales</taxon>
        <taxon>Bacillaceae</taxon>
        <taxon>Peribacillus</taxon>
    </lineage>
</organism>
<gene>
    <name evidence="8" type="ORF">JOC77_003453</name>
</gene>
<dbReference type="PANTHER" id="PTHR43390:SF1">
    <property type="entry name" value="CHLOROPLAST PROCESSING PEPTIDASE"/>
    <property type="match status" value="1"/>
</dbReference>
<proteinExistence type="inferred from homology"/>
<dbReference type="NCBIfam" id="TIGR02227">
    <property type="entry name" value="sigpep_I_bact"/>
    <property type="match status" value="1"/>
</dbReference>
<protein>
    <recommendedName>
        <fullName evidence="4 6">Signal peptidase I</fullName>
        <ecNumber evidence="4 6">3.4.21.89</ecNumber>
    </recommendedName>
</protein>
<dbReference type="PRINTS" id="PR00727">
    <property type="entry name" value="LEADERPTASE"/>
</dbReference>
<dbReference type="Proteomes" id="UP000823486">
    <property type="component" value="Unassembled WGS sequence"/>
</dbReference>
<evidence type="ECO:0000256" key="2">
    <source>
        <dbReference type="ARBA" id="ARBA00004401"/>
    </source>
</evidence>
<evidence type="ECO:0000256" key="3">
    <source>
        <dbReference type="ARBA" id="ARBA00009370"/>
    </source>
</evidence>
<dbReference type="GO" id="GO:0009003">
    <property type="term" value="F:signal peptidase activity"/>
    <property type="evidence" value="ECO:0007669"/>
    <property type="project" value="UniProtKB-EC"/>
</dbReference>
<dbReference type="RefSeq" id="WP_204545439.1">
    <property type="nucleotide sequence ID" value="NZ_JAFBFI010000017.1"/>
</dbReference>
<dbReference type="InterPro" id="IPR019758">
    <property type="entry name" value="Pept_S26A_signal_pept_1_CS"/>
</dbReference>
<comment type="similarity">
    <text evidence="3 6">Belongs to the peptidase S26 family.</text>
</comment>
<evidence type="ECO:0000256" key="1">
    <source>
        <dbReference type="ARBA" id="ARBA00000677"/>
    </source>
</evidence>
<evidence type="ECO:0000256" key="5">
    <source>
        <dbReference type="ARBA" id="ARBA00022801"/>
    </source>
</evidence>
<evidence type="ECO:0000256" key="4">
    <source>
        <dbReference type="ARBA" id="ARBA00013208"/>
    </source>
</evidence>
<comment type="catalytic activity">
    <reaction evidence="1 6">
        <text>Cleavage of hydrophobic, N-terminal signal or leader sequences from secreted and periplasmic proteins.</text>
        <dbReference type="EC" id="3.4.21.89"/>
    </reaction>
</comment>
<keyword evidence="6" id="KW-0472">Membrane</keyword>
<evidence type="ECO:0000259" key="7">
    <source>
        <dbReference type="Pfam" id="PF10502"/>
    </source>
</evidence>
<name>A0ABS2QMR8_9BACI</name>
<dbReference type="Pfam" id="PF10502">
    <property type="entry name" value="Peptidase_S26"/>
    <property type="match status" value="1"/>
</dbReference>
<dbReference type="CDD" id="cd06530">
    <property type="entry name" value="S26_SPase_I"/>
    <property type="match status" value="1"/>
</dbReference>
<dbReference type="InterPro" id="IPR019757">
    <property type="entry name" value="Pept_S26A_signal_pept_1_Lys-AS"/>
</dbReference>
<comment type="subcellular location">
    <subcellularLocation>
        <location evidence="2">Cell membrane</location>
        <topology evidence="2">Single-pass type II membrane protein</topology>
    </subcellularLocation>
    <subcellularLocation>
        <location evidence="6">Membrane</location>
        <topology evidence="6">Single-pass type II membrane protein</topology>
    </subcellularLocation>
</comment>
<dbReference type="SUPFAM" id="SSF51306">
    <property type="entry name" value="LexA/Signal peptidase"/>
    <property type="match status" value="1"/>
</dbReference>
<dbReference type="InterPro" id="IPR019533">
    <property type="entry name" value="Peptidase_S26"/>
</dbReference>
<dbReference type="EC" id="3.4.21.89" evidence="4 6"/>
<dbReference type="InterPro" id="IPR036286">
    <property type="entry name" value="LexA/Signal_pep-like_sf"/>
</dbReference>
<accession>A0ABS2QMR8</accession>
<feature type="domain" description="Peptidase S26" evidence="7">
    <location>
        <begin position="10"/>
        <end position="175"/>
    </location>
</feature>
<evidence type="ECO:0000313" key="8">
    <source>
        <dbReference type="EMBL" id="MBM7694009.1"/>
    </source>
</evidence>
<keyword evidence="5 6" id="KW-0378">Hydrolase</keyword>
<dbReference type="PANTHER" id="PTHR43390">
    <property type="entry name" value="SIGNAL PEPTIDASE I"/>
    <property type="match status" value="1"/>
</dbReference>
<sequence>MAESRSNIVFQWVKSFFWGFLLYLFITTFLFSSYVVDGNSMQPSLSDRDRLIVSKISYELHTIKRFDIIVFHGINKQDYVKRVIGLPGDSIRYHNDELFINGRKYAEPYLDKQRHPLVGQKYTGDFTIKEATGRKKVPPNQLFTLGDNRLSSMDSRHFGFVPMKKVVGKVSARFWPVRDITARF</sequence>
<evidence type="ECO:0000256" key="6">
    <source>
        <dbReference type="RuleBase" id="RU362042"/>
    </source>
</evidence>
<keyword evidence="6" id="KW-0812">Transmembrane</keyword>
<evidence type="ECO:0000313" key="9">
    <source>
        <dbReference type="Proteomes" id="UP000823486"/>
    </source>
</evidence>
<comment type="caution">
    <text evidence="8">The sequence shown here is derived from an EMBL/GenBank/DDBJ whole genome shotgun (WGS) entry which is preliminary data.</text>
</comment>